<dbReference type="Gene3D" id="3.10.20.70">
    <property type="entry name" value="Glutamine synthetase, N-terminal domain"/>
    <property type="match status" value="1"/>
</dbReference>
<dbReference type="PROSITE" id="PS51986">
    <property type="entry name" value="GS_BETA_GRASP"/>
    <property type="match status" value="1"/>
</dbReference>
<feature type="domain" description="GS beta-grasp" evidence="7">
    <location>
        <begin position="33"/>
        <end position="129"/>
    </location>
</feature>
<feature type="domain" description="GS catalytic" evidence="8">
    <location>
        <begin position="136"/>
        <end position="447"/>
    </location>
</feature>
<dbReference type="EMBL" id="NSJV01000192">
    <property type="protein sequence ID" value="PAU49092.1"/>
    <property type="molecule type" value="Genomic_DNA"/>
</dbReference>
<dbReference type="SUPFAM" id="SSF55931">
    <property type="entry name" value="Glutamine synthetase/guanido kinase"/>
    <property type="match status" value="1"/>
</dbReference>
<reference evidence="9 10" key="1">
    <citation type="submission" date="2017-08" db="EMBL/GenBank/DDBJ databases">
        <title>Genome sequence of Streptomyces albireticuli NRRL B-1670.</title>
        <authorList>
            <person name="Graham D.E."/>
            <person name="Mahan K.M."/>
            <person name="Klingeman D.M."/>
            <person name="Hettich R.L."/>
            <person name="Parry R.J."/>
            <person name="Spain J.C."/>
        </authorList>
    </citation>
    <scope>NUCLEOTIDE SEQUENCE [LARGE SCALE GENOMIC DNA]</scope>
    <source>
        <strain evidence="9 10">NRRL B-1670</strain>
    </source>
</reference>
<dbReference type="InterPro" id="IPR008147">
    <property type="entry name" value="Gln_synt_N"/>
</dbReference>
<dbReference type="InterPro" id="IPR014746">
    <property type="entry name" value="Gln_synth/guanido_kin_cat_dom"/>
</dbReference>
<keyword evidence="4" id="KW-0067">ATP-binding</keyword>
<dbReference type="PANTHER" id="PTHR43785:SF12">
    <property type="entry name" value="TYPE-1 GLUTAMINE SYNTHETASE 2"/>
    <property type="match status" value="1"/>
</dbReference>
<evidence type="ECO:0000256" key="4">
    <source>
        <dbReference type="ARBA" id="ARBA00022840"/>
    </source>
</evidence>
<evidence type="ECO:0000256" key="3">
    <source>
        <dbReference type="ARBA" id="ARBA00022741"/>
    </source>
</evidence>
<keyword evidence="2" id="KW-0436">Ligase</keyword>
<comment type="caution">
    <text evidence="9">The sequence shown here is derived from an EMBL/GenBank/DDBJ whole genome shotgun (WGS) entry which is preliminary data.</text>
</comment>
<evidence type="ECO:0000256" key="5">
    <source>
        <dbReference type="PROSITE-ProRule" id="PRU01330"/>
    </source>
</evidence>
<evidence type="ECO:0000259" key="8">
    <source>
        <dbReference type="PROSITE" id="PS51987"/>
    </source>
</evidence>
<proteinExistence type="inferred from homology"/>
<dbReference type="RefSeq" id="WP_095580354.1">
    <property type="nucleotide sequence ID" value="NZ_JAJQQQ010000023.1"/>
</dbReference>
<dbReference type="GO" id="GO:0006542">
    <property type="term" value="P:glutamine biosynthetic process"/>
    <property type="evidence" value="ECO:0007669"/>
    <property type="project" value="InterPro"/>
</dbReference>
<name>A0A2A2DCR8_9ACTN</name>
<evidence type="ECO:0000313" key="9">
    <source>
        <dbReference type="EMBL" id="PAU49092.1"/>
    </source>
</evidence>
<evidence type="ECO:0000256" key="2">
    <source>
        <dbReference type="ARBA" id="ARBA00022598"/>
    </source>
</evidence>
<dbReference type="GO" id="GO:0005524">
    <property type="term" value="F:ATP binding"/>
    <property type="evidence" value="ECO:0007669"/>
    <property type="project" value="UniProtKB-KW"/>
</dbReference>
<evidence type="ECO:0000313" key="10">
    <source>
        <dbReference type="Proteomes" id="UP000218944"/>
    </source>
</evidence>
<accession>A0A2A2DCR8</accession>
<dbReference type="AlphaFoldDB" id="A0A2A2DCR8"/>
<protein>
    <submittedName>
        <fullName evidence="9">Glutamine synthetase</fullName>
    </submittedName>
</protein>
<dbReference type="Gene3D" id="3.30.590.10">
    <property type="entry name" value="Glutamine synthetase/guanido kinase, catalytic domain"/>
    <property type="match status" value="1"/>
</dbReference>
<dbReference type="InterPro" id="IPR036651">
    <property type="entry name" value="Gln_synt_N_sf"/>
</dbReference>
<sequence length="447" mass="48071">MTTTTPTSAERTTASRPIGKLTLDGLRKRVQSGQIDTVLLALPDLQGRLKGKRYGARHFLDRIATGDTDMCVYVLATDVDMNPVDGFALTSWESGYQDLRAVPDLSTIRALPWMPRTALVHADAHDQNGQPLEVAPRQMLRHQLDRLADRGLTTKAGLETEFILYQGSYAQAAETGYQNLRPAATDNLDYALDHNPALDRFMRRLQAALGGAGLPVEAIKTESATGQVEVTFPYGDVLAACDGHTVFKHAVRSIAQRSGMAPTFMAAPETGQASGLHLHLSLWRGDQPALAADDGGLSPLALQAIAGLTDSLAAFAPTHLTWGFDNRTCAVRIVGHGNGLHIEIRLPGADANPYLALAAAVASVSDAIDNDLQPSPSFTGNAYEAQNARAVPLSLQEALDAFRDSPVVMKALGADAVEHHTRLGQIELDAHRRVVTDAERRRGFARA</sequence>
<evidence type="ECO:0000259" key="7">
    <source>
        <dbReference type="PROSITE" id="PS51986"/>
    </source>
</evidence>
<organism evidence="9 10">
    <name type="scientific">Streptomyces albireticuli</name>
    <dbReference type="NCBI Taxonomy" id="1940"/>
    <lineage>
        <taxon>Bacteria</taxon>
        <taxon>Bacillati</taxon>
        <taxon>Actinomycetota</taxon>
        <taxon>Actinomycetes</taxon>
        <taxon>Kitasatosporales</taxon>
        <taxon>Streptomycetaceae</taxon>
        <taxon>Streptomyces</taxon>
    </lineage>
</organism>
<dbReference type="PROSITE" id="PS51987">
    <property type="entry name" value="GS_CATALYTIC"/>
    <property type="match status" value="1"/>
</dbReference>
<dbReference type="PANTHER" id="PTHR43785">
    <property type="entry name" value="GAMMA-GLUTAMYLPUTRESCINE SYNTHETASE"/>
    <property type="match status" value="1"/>
</dbReference>
<dbReference type="GO" id="GO:0004356">
    <property type="term" value="F:glutamine synthetase activity"/>
    <property type="evidence" value="ECO:0007669"/>
    <property type="project" value="InterPro"/>
</dbReference>
<dbReference type="Proteomes" id="UP000218944">
    <property type="component" value="Unassembled WGS sequence"/>
</dbReference>
<dbReference type="Pfam" id="PF00120">
    <property type="entry name" value="Gln-synt_C"/>
    <property type="match status" value="1"/>
</dbReference>
<keyword evidence="10" id="KW-1185">Reference proteome</keyword>
<comment type="similarity">
    <text evidence="1 5 6">Belongs to the glutamine synthetase family.</text>
</comment>
<dbReference type="SMART" id="SM01230">
    <property type="entry name" value="Gln-synt_C"/>
    <property type="match status" value="1"/>
</dbReference>
<dbReference type="InterPro" id="IPR008146">
    <property type="entry name" value="Gln_synth_cat_dom"/>
</dbReference>
<evidence type="ECO:0000256" key="1">
    <source>
        <dbReference type="ARBA" id="ARBA00009897"/>
    </source>
</evidence>
<evidence type="ECO:0000256" key="6">
    <source>
        <dbReference type="RuleBase" id="RU000384"/>
    </source>
</evidence>
<keyword evidence="3" id="KW-0547">Nucleotide-binding</keyword>
<dbReference type="SUPFAM" id="SSF54368">
    <property type="entry name" value="Glutamine synthetase, N-terminal domain"/>
    <property type="match status" value="1"/>
</dbReference>
<gene>
    <name evidence="9" type="ORF">CK936_09670</name>
</gene>